<proteinExistence type="predicted"/>
<organism evidence="1 2">
    <name type="scientific">Aneurinibacillus danicus</name>
    <dbReference type="NCBI Taxonomy" id="267746"/>
    <lineage>
        <taxon>Bacteria</taxon>
        <taxon>Bacillati</taxon>
        <taxon>Bacillota</taxon>
        <taxon>Bacilli</taxon>
        <taxon>Bacillales</taxon>
        <taxon>Paenibacillaceae</taxon>
        <taxon>Aneurinibacillus group</taxon>
        <taxon>Aneurinibacillus</taxon>
    </lineage>
</organism>
<protein>
    <submittedName>
        <fullName evidence="1">Uncharacterized protein</fullName>
    </submittedName>
</protein>
<keyword evidence="2" id="KW-1185">Reference proteome</keyword>
<gene>
    <name evidence="1" type="ORF">ADA01nite_28100</name>
</gene>
<dbReference type="EMBL" id="BJXX01000127">
    <property type="protein sequence ID" value="GEN35350.1"/>
    <property type="molecule type" value="Genomic_DNA"/>
</dbReference>
<comment type="caution">
    <text evidence="1">The sequence shown here is derived from an EMBL/GenBank/DDBJ whole genome shotgun (WGS) entry which is preliminary data.</text>
</comment>
<evidence type="ECO:0000313" key="2">
    <source>
        <dbReference type="Proteomes" id="UP000321157"/>
    </source>
</evidence>
<dbReference type="Proteomes" id="UP000321157">
    <property type="component" value="Unassembled WGS sequence"/>
</dbReference>
<dbReference type="AlphaFoldDB" id="A0A511V8Z5"/>
<reference evidence="1 2" key="1">
    <citation type="submission" date="2019-07" db="EMBL/GenBank/DDBJ databases">
        <title>Whole genome shotgun sequence of Aneurinibacillus danicus NBRC 102444.</title>
        <authorList>
            <person name="Hosoyama A."/>
            <person name="Uohara A."/>
            <person name="Ohji S."/>
            <person name="Ichikawa N."/>
        </authorList>
    </citation>
    <scope>NUCLEOTIDE SEQUENCE [LARGE SCALE GENOMIC DNA]</scope>
    <source>
        <strain evidence="1 2">NBRC 102444</strain>
    </source>
</reference>
<sequence length="270" mass="31753">MVEHDRQEIIGHILKKIIIRMDFQDIIRVSNNGLKEIQTVCFKNNLDASLTRTLSPFDFDFSDYLTEMNIPYEYIKDITSHVFFNRQENLTVEVNQFFIKVTQDVGNDYIRFSEMERIFLALVKVLQTNEEIRTRRFSLTKTNEVFYENPKKLVQDFRKEIVGLDFYGDMVDWMNPLSQMNQTLNFMVDDLHVNVAKLLDNGIIENKPLIRLLLQFEALCVDKPFVEPADLLTQMNEQIYNVFKASLSEEGLKKISVGERLGDYHEQISD</sequence>
<evidence type="ECO:0000313" key="1">
    <source>
        <dbReference type="EMBL" id="GEN35350.1"/>
    </source>
</evidence>
<name>A0A511V8Z5_9BACL</name>
<accession>A0A511V8Z5</accession>
<dbReference type="RefSeq" id="WP_146810886.1">
    <property type="nucleotide sequence ID" value="NZ_BJXX01000127.1"/>
</dbReference>